<name>A0ACC0ZYI3_9ROSI</name>
<keyword evidence="2" id="KW-1185">Reference proteome</keyword>
<sequence length="93" mass="10484">MSMSFWKSRPKLNVTIFFQALLCFLFGGSLYQYLFIKSLDLTTATFATAMTNLIPAVTFIMAISFEYSTSHYSNLISLLYGNLLSGNGRFIVI</sequence>
<evidence type="ECO:0000313" key="1">
    <source>
        <dbReference type="EMBL" id="KAJ0079019.1"/>
    </source>
</evidence>
<dbReference type="Proteomes" id="UP001164250">
    <property type="component" value="Chromosome 13"/>
</dbReference>
<dbReference type="EMBL" id="CM047909">
    <property type="protein sequence ID" value="KAJ0079019.1"/>
    <property type="molecule type" value="Genomic_DNA"/>
</dbReference>
<reference evidence="2" key="1">
    <citation type="journal article" date="2023" name="G3 (Bethesda)">
        <title>Genome assembly and association tests identify interacting loci associated with vigor, precocity, and sex in interspecific pistachio rootstocks.</title>
        <authorList>
            <person name="Palmer W."/>
            <person name="Jacygrad E."/>
            <person name="Sagayaradj S."/>
            <person name="Cavanaugh K."/>
            <person name="Han R."/>
            <person name="Bertier L."/>
            <person name="Beede B."/>
            <person name="Kafkas S."/>
            <person name="Golino D."/>
            <person name="Preece J."/>
            <person name="Michelmore R."/>
        </authorList>
    </citation>
    <scope>NUCLEOTIDE SEQUENCE [LARGE SCALE GENOMIC DNA]</scope>
</reference>
<organism evidence="1 2">
    <name type="scientific">Pistacia atlantica</name>
    <dbReference type="NCBI Taxonomy" id="434234"/>
    <lineage>
        <taxon>Eukaryota</taxon>
        <taxon>Viridiplantae</taxon>
        <taxon>Streptophyta</taxon>
        <taxon>Embryophyta</taxon>
        <taxon>Tracheophyta</taxon>
        <taxon>Spermatophyta</taxon>
        <taxon>Magnoliopsida</taxon>
        <taxon>eudicotyledons</taxon>
        <taxon>Gunneridae</taxon>
        <taxon>Pentapetalae</taxon>
        <taxon>rosids</taxon>
        <taxon>malvids</taxon>
        <taxon>Sapindales</taxon>
        <taxon>Anacardiaceae</taxon>
        <taxon>Pistacia</taxon>
    </lineage>
</organism>
<proteinExistence type="predicted"/>
<evidence type="ECO:0000313" key="2">
    <source>
        <dbReference type="Proteomes" id="UP001164250"/>
    </source>
</evidence>
<accession>A0ACC0ZYI3</accession>
<gene>
    <name evidence="1" type="ORF">Patl1_23554</name>
</gene>
<protein>
    <submittedName>
        <fullName evidence="1">Uncharacterized protein</fullName>
    </submittedName>
</protein>
<comment type="caution">
    <text evidence="1">The sequence shown here is derived from an EMBL/GenBank/DDBJ whole genome shotgun (WGS) entry which is preliminary data.</text>
</comment>